<reference evidence="1 2" key="1">
    <citation type="journal article" date="2015" name="Nature">
        <title>rRNA introns, odd ribosomes, and small enigmatic genomes across a large radiation of phyla.</title>
        <authorList>
            <person name="Brown C.T."/>
            <person name="Hug L.A."/>
            <person name="Thomas B.C."/>
            <person name="Sharon I."/>
            <person name="Castelle C.J."/>
            <person name="Singh A."/>
            <person name="Wilkins M.J."/>
            <person name="Williams K.H."/>
            <person name="Banfield J.F."/>
        </authorList>
    </citation>
    <scope>NUCLEOTIDE SEQUENCE [LARGE SCALE GENOMIC DNA]</scope>
</reference>
<accession>A0A0G1GJF6</accession>
<dbReference type="SUPFAM" id="SSF46689">
    <property type="entry name" value="Homeodomain-like"/>
    <property type="match status" value="1"/>
</dbReference>
<dbReference type="EMBL" id="LCHM01000068">
    <property type="protein sequence ID" value="KKT34675.1"/>
    <property type="molecule type" value="Genomic_DNA"/>
</dbReference>
<proteinExistence type="predicted"/>
<organism evidence="1 2">
    <name type="scientific">Candidatus Gottesmanbacteria bacterium GW2011_GWB1_44_11c</name>
    <dbReference type="NCBI Taxonomy" id="1618447"/>
    <lineage>
        <taxon>Bacteria</taxon>
        <taxon>Candidatus Gottesmaniibacteriota</taxon>
    </lineage>
</organism>
<evidence type="ECO:0000313" key="1">
    <source>
        <dbReference type="EMBL" id="KKT34675.1"/>
    </source>
</evidence>
<protein>
    <recommendedName>
        <fullName evidence="3">DUF433 domain-containing protein</fullName>
    </recommendedName>
</protein>
<gene>
    <name evidence="1" type="ORF">UW22_C0068G0008</name>
</gene>
<comment type="caution">
    <text evidence="1">The sequence shown here is derived from an EMBL/GenBank/DDBJ whole genome shotgun (WGS) entry which is preliminary data.</text>
</comment>
<dbReference type="PANTHER" id="PTHR34849">
    <property type="entry name" value="SSL5025 PROTEIN"/>
    <property type="match status" value="1"/>
</dbReference>
<evidence type="ECO:0008006" key="3">
    <source>
        <dbReference type="Google" id="ProtNLM"/>
    </source>
</evidence>
<sequence>MKKYIISDPNILGGTPIIAGTRIPAKRILYLFRDGYTIEAIHEDYPQLSVEVIDKVIDEIIQNLEACRA</sequence>
<evidence type="ECO:0000313" key="2">
    <source>
        <dbReference type="Proteomes" id="UP000034617"/>
    </source>
</evidence>
<dbReference type="InterPro" id="IPR036388">
    <property type="entry name" value="WH-like_DNA-bd_sf"/>
</dbReference>
<dbReference type="Pfam" id="PF04255">
    <property type="entry name" value="DUF433"/>
    <property type="match status" value="1"/>
</dbReference>
<dbReference type="AlphaFoldDB" id="A0A0G1GJF6"/>
<name>A0A0G1GJF6_9BACT</name>
<dbReference type="Proteomes" id="UP000034617">
    <property type="component" value="Unassembled WGS sequence"/>
</dbReference>
<dbReference type="Gene3D" id="1.10.10.10">
    <property type="entry name" value="Winged helix-like DNA-binding domain superfamily/Winged helix DNA-binding domain"/>
    <property type="match status" value="1"/>
</dbReference>
<dbReference type="InterPro" id="IPR007367">
    <property type="entry name" value="DUF433"/>
</dbReference>
<dbReference type="InterPro" id="IPR009057">
    <property type="entry name" value="Homeodomain-like_sf"/>
</dbReference>
<dbReference type="PANTHER" id="PTHR34849:SF3">
    <property type="entry name" value="SSR2962 PROTEIN"/>
    <property type="match status" value="1"/>
</dbReference>